<dbReference type="InterPro" id="IPR051262">
    <property type="entry name" value="SMP-30/CGR1_Lactonase"/>
</dbReference>
<evidence type="ECO:0000259" key="2">
    <source>
        <dbReference type="Pfam" id="PF08450"/>
    </source>
</evidence>
<proteinExistence type="predicted"/>
<evidence type="ECO:0000313" key="4">
    <source>
        <dbReference type="Proteomes" id="UP001634394"/>
    </source>
</evidence>
<evidence type="ECO:0000313" key="3">
    <source>
        <dbReference type="EMBL" id="KAL3868471.1"/>
    </source>
</evidence>
<keyword evidence="1" id="KW-0378">Hydrolase</keyword>
<protein>
    <recommendedName>
        <fullName evidence="2">SMP-30/Gluconolactonase/LRE-like region domain-containing protein</fullName>
    </recommendedName>
</protein>
<evidence type="ECO:0000256" key="1">
    <source>
        <dbReference type="ARBA" id="ARBA00022801"/>
    </source>
</evidence>
<dbReference type="PANTHER" id="PTHR47572">
    <property type="entry name" value="LIPOPROTEIN-RELATED"/>
    <property type="match status" value="1"/>
</dbReference>
<dbReference type="Pfam" id="PF08450">
    <property type="entry name" value="SGL"/>
    <property type="match status" value="1"/>
</dbReference>
<reference evidence="3 4" key="1">
    <citation type="submission" date="2024-11" db="EMBL/GenBank/DDBJ databases">
        <title>Chromosome-level genome assembly of the freshwater bivalve Anodonta woodiana.</title>
        <authorList>
            <person name="Chen X."/>
        </authorList>
    </citation>
    <scope>NUCLEOTIDE SEQUENCE [LARGE SCALE GENOMIC DNA]</scope>
    <source>
        <strain evidence="3">MN2024</strain>
        <tissue evidence="3">Gills</tissue>
    </source>
</reference>
<dbReference type="InterPro" id="IPR011042">
    <property type="entry name" value="6-blade_b-propeller_TolB-like"/>
</dbReference>
<accession>A0ABD3W487</accession>
<dbReference type="EMBL" id="JBJQND010000008">
    <property type="protein sequence ID" value="KAL3868471.1"/>
    <property type="molecule type" value="Genomic_DNA"/>
</dbReference>
<dbReference type="Proteomes" id="UP001634394">
    <property type="component" value="Unassembled WGS sequence"/>
</dbReference>
<feature type="domain" description="SMP-30/Gluconolactonase/LRE-like region" evidence="2">
    <location>
        <begin position="21"/>
        <end position="286"/>
    </location>
</feature>
<dbReference type="GO" id="GO:0016787">
    <property type="term" value="F:hydrolase activity"/>
    <property type="evidence" value="ECO:0007669"/>
    <property type="project" value="UniProtKB-KW"/>
</dbReference>
<keyword evidence="4" id="KW-1185">Reference proteome</keyword>
<sequence length="311" mass="34566">MTNTEVYQPQFTKIAEDIPGSEGPVFDKRGRFFMVAPERTKDGRFAGDILQIDLNDGKPSVHCTPVVDGEGGIPAGCQCDKDNNLWVADMRLGILKILPDGSFQQLCKTDSDGRLLQGCNDCIYDYSGTLWVTAPAGDIAPAPFRRSMEEPFGSVYCVVNQKDVIRIDSNYRFSNGIAVLHSDDGRPKTLIVAETPTKTLWQYDILAPGKVGPKTFWGKLPGDHQGGPDGMDFDEDNNLLVTNHGSSHIEVFGPEGGDPIARIKCPFHSPSNVHFQPHTNTVYVTEHEFHGLWKFEWKRKGKLQYCDTLSF</sequence>
<gene>
    <name evidence="3" type="ORF">ACJMK2_041272</name>
</gene>
<comment type="caution">
    <text evidence="3">The sequence shown here is derived from an EMBL/GenBank/DDBJ whole genome shotgun (WGS) entry which is preliminary data.</text>
</comment>
<dbReference type="Gene3D" id="2.120.10.30">
    <property type="entry name" value="TolB, C-terminal domain"/>
    <property type="match status" value="1"/>
</dbReference>
<dbReference type="InterPro" id="IPR013658">
    <property type="entry name" value="SGL"/>
</dbReference>
<dbReference type="PANTHER" id="PTHR47572:SF4">
    <property type="entry name" value="LACTONASE DRP35"/>
    <property type="match status" value="1"/>
</dbReference>
<dbReference type="AlphaFoldDB" id="A0ABD3W487"/>
<dbReference type="SUPFAM" id="SSF63829">
    <property type="entry name" value="Calcium-dependent phosphotriesterase"/>
    <property type="match status" value="1"/>
</dbReference>
<name>A0ABD3W487_SINWO</name>
<organism evidence="3 4">
    <name type="scientific">Sinanodonta woodiana</name>
    <name type="common">Chinese pond mussel</name>
    <name type="synonym">Anodonta woodiana</name>
    <dbReference type="NCBI Taxonomy" id="1069815"/>
    <lineage>
        <taxon>Eukaryota</taxon>
        <taxon>Metazoa</taxon>
        <taxon>Spiralia</taxon>
        <taxon>Lophotrochozoa</taxon>
        <taxon>Mollusca</taxon>
        <taxon>Bivalvia</taxon>
        <taxon>Autobranchia</taxon>
        <taxon>Heteroconchia</taxon>
        <taxon>Palaeoheterodonta</taxon>
        <taxon>Unionida</taxon>
        <taxon>Unionoidea</taxon>
        <taxon>Unionidae</taxon>
        <taxon>Unioninae</taxon>
        <taxon>Sinanodonta</taxon>
    </lineage>
</organism>